<organism evidence="2">
    <name type="scientific">Oryza barthii</name>
    <dbReference type="NCBI Taxonomy" id="65489"/>
    <lineage>
        <taxon>Eukaryota</taxon>
        <taxon>Viridiplantae</taxon>
        <taxon>Streptophyta</taxon>
        <taxon>Embryophyta</taxon>
        <taxon>Tracheophyta</taxon>
        <taxon>Spermatophyta</taxon>
        <taxon>Magnoliopsida</taxon>
        <taxon>Liliopsida</taxon>
        <taxon>Poales</taxon>
        <taxon>Poaceae</taxon>
        <taxon>BOP clade</taxon>
        <taxon>Oryzoideae</taxon>
        <taxon>Oryzeae</taxon>
        <taxon>Oryzinae</taxon>
        <taxon>Oryza</taxon>
    </lineage>
</organism>
<dbReference type="HOGENOM" id="CLU_111759_0_0_1"/>
<dbReference type="EnsemblPlants" id="OBART08G13510.1">
    <property type="protein sequence ID" value="OBART08G13510.1"/>
    <property type="gene ID" value="OBART08G13510"/>
</dbReference>
<keyword evidence="3" id="KW-1185">Reference proteome</keyword>
<feature type="compositionally biased region" description="Basic and acidic residues" evidence="1">
    <location>
        <begin position="171"/>
        <end position="188"/>
    </location>
</feature>
<feature type="region of interest" description="Disordered" evidence="1">
    <location>
        <begin position="151"/>
        <end position="215"/>
    </location>
</feature>
<protein>
    <submittedName>
        <fullName evidence="2">Uncharacterized protein</fullName>
    </submittedName>
</protein>
<sequence>MNRRFNAKCFSAECSHLSAWSTGAEWRATVDGRLTRRANMSKFSTTRLGVEVANLSAIRYGTELRDIKAHPPRPREGALSILSLPRSMKTMMATAAFLSDPNPPLTHGESRGFGGDFMWRLWSKPGNAGKYVVLVNMYVAREMWGSVAGTHKAMRTRPRAPETASVGASPRAKEEKERPAAGRKREEEVGAAAVAKRRSTRRLGGGRRKSGRRQW</sequence>
<dbReference type="PaxDb" id="65489-OBART08G13510.1"/>
<name>A0A0D3GZW3_9ORYZ</name>
<accession>A0A0D3GZW3</accession>
<dbReference type="Proteomes" id="UP000026960">
    <property type="component" value="Chromosome 8"/>
</dbReference>
<feature type="compositionally biased region" description="Basic residues" evidence="1">
    <location>
        <begin position="195"/>
        <end position="215"/>
    </location>
</feature>
<dbReference type="AlphaFoldDB" id="A0A0D3GZW3"/>
<proteinExistence type="predicted"/>
<evidence type="ECO:0000256" key="1">
    <source>
        <dbReference type="SAM" id="MobiDB-lite"/>
    </source>
</evidence>
<reference evidence="2" key="2">
    <citation type="submission" date="2015-03" db="UniProtKB">
        <authorList>
            <consortium name="EnsemblPlants"/>
        </authorList>
    </citation>
    <scope>IDENTIFICATION</scope>
</reference>
<reference evidence="2" key="1">
    <citation type="journal article" date="2009" name="Rice">
        <title>De Novo Next Generation Sequencing of Plant Genomes.</title>
        <authorList>
            <person name="Rounsley S."/>
            <person name="Marri P.R."/>
            <person name="Yu Y."/>
            <person name="He R."/>
            <person name="Sisneros N."/>
            <person name="Goicoechea J.L."/>
            <person name="Lee S.J."/>
            <person name="Angelova A."/>
            <person name="Kudrna D."/>
            <person name="Luo M."/>
            <person name="Affourtit J."/>
            <person name="Desany B."/>
            <person name="Knight J."/>
            <person name="Niazi F."/>
            <person name="Egholm M."/>
            <person name="Wing R.A."/>
        </authorList>
    </citation>
    <scope>NUCLEOTIDE SEQUENCE [LARGE SCALE GENOMIC DNA]</scope>
    <source>
        <strain evidence="2">cv. IRGC 105608</strain>
    </source>
</reference>
<dbReference type="Gramene" id="OBART08G13510.1">
    <property type="protein sequence ID" value="OBART08G13510.1"/>
    <property type="gene ID" value="OBART08G13510"/>
</dbReference>
<evidence type="ECO:0000313" key="2">
    <source>
        <dbReference type="EnsemblPlants" id="OBART08G13510.1"/>
    </source>
</evidence>
<evidence type="ECO:0000313" key="3">
    <source>
        <dbReference type="Proteomes" id="UP000026960"/>
    </source>
</evidence>